<dbReference type="AlphaFoldDB" id="A0A081RTY2"/>
<proteinExistence type="predicted"/>
<evidence type="ECO:0000313" key="2">
    <source>
        <dbReference type="Proteomes" id="UP000028002"/>
    </source>
</evidence>
<comment type="caution">
    <text evidence="1">The sequence shown here is derived from an EMBL/GenBank/DDBJ whole genome shotgun (WGS) entry which is preliminary data.</text>
</comment>
<name>A0A081RTY2_PHOTE</name>
<evidence type="ECO:0000313" key="1">
    <source>
        <dbReference type="EMBL" id="KER02135.1"/>
    </source>
</evidence>
<protein>
    <submittedName>
        <fullName evidence="1">Uncharacterized protein</fullName>
    </submittedName>
</protein>
<organism evidence="1 2">
    <name type="scientific">Photorhabdus temperata subsp. temperata Meg1</name>
    <dbReference type="NCBI Taxonomy" id="1393735"/>
    <lineage>
        <taxon>Bacteria</taxon>
        <taxon>Pseudomonadati</taxon>
        <taxon>Pseudomonadota</taxon>
        <taxon>Gammaproteobacteria</taxon>
        <taxon>Enterobacterales</taxon>
        <taxon>Morganellaceae</taxon>
        <taxon>Photorhabdus</taxon>
    </lineage>
</organism>
<dbReference type="Proteomes" id="UP000028002">
    <property type="component" value="Unassembled WGS sequence"/>
</dbReference>
<sequence>MHVEVTIDKSKKLPKGANGRGRPPILLLISCYRVTNYYSLKIIFVIIPA</sequence>
<gene>
    <name evidence="1" type="ORF">MEG1DRAFT_03258</name>
</gene>
<reference evidence="1 2" key="1">
    <citation type="submission" date="2014-03" db="EMBL/GenBank/DDBJ databases">
        <title>Draft Genome of Photorhabdus temperata Meg1.</title>
        <authorList>
            <person name="Hurst S.G.IV."/>
            <person name="Morris K."/>
            <person name="Thomas K."/>
            <person name="Tisa L.S."/>
        </authorList>
    </citation>
    <scope>NUCLEOTIDE SEQUENCE [LARGE SCALE GENOMIC DNA]</scope>
    <source>
        <strain evidence="1 2">Meg1</strain>
    </source>
</reference>
<accession>A0A081RTY2</accession>
<dbReference type="EMBL" id="JGVH01000058">
    <property type="protein sequence ID" value="KER02135.1"/>
    <property type="molecule type" value="Genomic_DNA"/>
</dbReference>